<keyword evidence="1" id="KW-0732">Signal</keyword>
<name>A0ABP9YR56_9FUNG</name>
<dbReference type="EMBL" id="BAABUK010000005">
    <property type="protein sequence ID" value="GAA5809352.1"/>
    <property type="molecule type" value="Genomic_DNA"/>
</dbReference>
<gene>
    <name evidence="2" type="ORF">MFLAVUS_002760</name>
</gene>
<evidence type="ECO:0000313" key="2">
    <source>
        <dbReference type="EMBL" id="GAA5809352.1"/>
    </source>
</evidence>
<organism evidence="2 3">
    <name type="scientific">Mucor flavus</name>
    <dbReference type="NCBI Taxonomy" id="439312"/>
    <lineage>
        <taxon>Eukaryota</taxon>
        <taxon>Fungi</taxon>
        <taxon>Fungi incertae sedis</taxon>
        <taxon>Mucoromycota</taxon>
        <taxon>Mucoromycotina</taxon>
        <taxon>Mucoromycetes</taxon>
        <taxon>Mucorales</taxon>
        <taxon>Mucorineae</taxon>
        <taxon>Mucoraceae</taxon>
        <taxon>Mucor</taxon>
    </lineage>
</organism>
<evidence type="ECO:0000256" key="1">
    <source>
        <dbReference type="SAM" id="SignalP"/>
    </source>
</evidence>
<sequence length="79" mass="8804">MYQKLQHMHAKSLILTVLSLTLPLLVAGESSPYRGCVTAKADTCGSKFQDTKDLFQRSQQMEACIHDIIKPGGRCYSFP</sequence>
<evidence type="ECO:0000313" key="3">
    <source>
        <dbReference type="Proteomes" id="UP001473302"/>
    </source>
</evidence>
<feature type="signal peptide" evidence="1">
    <location>
        <begin position="1"/>
        <end position="28"/>
    </location>
</feature>
<proteinExistence type="predicted"/>
<feature type="chain" id="PRO_5046493670" evidence="1">
    <location>
        <begin position="29"/>
        <end position="79"/>
    </location>
</feature>
<dbReference type="Proteomes" id="UP001473302">
    <property type="component" value="Unassembled WGS sequence"/>
</dbReference>
<keyword evidence="3" id="KW-1185">Reference proteome</keyword>
<reference evidence="2 3" key="1">
    <citation type="submission" date="2024-04" db="EMBL/GenBank/DDBJ databases">
        <title>genome sequences of Mucor flavus KT1a and Helicostylum pulchrum KT1b strains isolated from the surface of a dry-aged beef.</title>
        <authorList>
            <person name="Toyotome T."/>
            <person name="Hosono M."/>
            <person name="Torimaru M."/>
            <person name="Fukuda K."/>
            <person name="Mikami N."/>
        </authorList>
    </citation>
    <scope>NUCLEOTIDE SEQUENCE [LARGE SCALE GENOMIC DNA]</scope>
    <source>
        <strain evidence="2 3">KT1a</strain>
    </source>
</reference>
<comment type="caution">
    <text evidence="2">The sequence shown here is derived from an EMBL/GenBank/DDBJ whole genome shotgun (WGS) entry which is preliminary data.</text>
</comment>
<protein>
    <submittedName>
        <fullName evidence="2">Uncharacterized protein</fullName>
    </submittedName>
</protein>
<accession>A0ABP9YR56</accession>